<dbReference type="EMBL" id="SNRW01009927">
    <property type="protein sequence ID" value="KAA6377293.1"/>
    <property type="molecule type" value="Genomic_DNA"/>
</dbReference>
<gene>
    <name evidence="4" type="ORF">EZS28_027179</name>
</gene>
<protein>
    <submittedName>
        <fullName evidence="4">Putative Rab GTPase</fullName>
    </submittedName>
</protein>
<dbReference type="SMART" id="SM00176">
    <property type="entry name" value="RAN"/>
    <property type="match status" value="1"/>
</dbReference>
<dbReference type="Pfam" id="PF00071">
    <property type="entry name" value="Ras"/>
    <property type="match status" value="1"/>
</dbReference>
<dbReference type="AlphaFoldDB" id="A0A5J4V454"/>
<dbReference type="FunFam" id="3.40.50.300:FF:001204">
    <property type="entry name" value="Small GTP-binding protein, putative"/>
    <property type="match status" value="1"/>
</dbReference>
<dbReference type="InterPro" id="IPR050227">
    <property type="entry name" value="Rab"/>
</dbReference>
<accession>A0A5J4V454</accession>
<evidence type="ECO:0000256" key="1">
    <source>
        <dbReference type="ARBA" id="ARBA00022741"/>
    </source>
</evidence>
<evidence type="ECO:0000313" key="4">
    <source>
        <dbReference type="EMBL" id="KAA6377293.1"/>
    </source>
</evidence>
<sequence length="207" mass="23189">MQQSIKIVFLGKSNAGKTALITRFLEGFFGPRHAPTIGVAYTRKDIEVDGTVVALNIWDTAGQERFEAISKIYYRDAQVAIVCYDITDAGSYERAELWVEEIRTSEPDTKIFLVVDLLNVGIQRAVEQERAQRFARERLCAYIETSSKTGENVNLLFVSVARLFLKAANRGNEEQQNRLDVSGIGKGREEQERDGQQNGDKDGSCSC</sequence>
<evidence type="ECO:0000256" key="3">
    <source>
        <dbReference type="SAM" id="MobiDB-lite"/>
    </source>
</evidence>
<dbReference type="InterPro" id="IPR005225">
    <property type="entry name" value="Small_GTP-bd"/>
</dbReference>
<dbReference type="NCBIfam" id="TIGR00231">
    <property type="entry name" value="small_GTP"/>
    <property type="match status" value="1"/>
</dbReference>
<evidence type="ECO:0000256" key="2">
    <source>
        <dbReference type="ARBA" id="ARBA00023134"/>
    </source>
</evidence>
<dbReference type="Proteomes" id="UP000324800">
    <property type="component" value="Unassembled WGS sequence"/>
</dbReference>
<dbReference type="GO" id="GO:0005525">
    <property type="term" value="F:GTP binding"/>
    <property type="evidence" value="ECO:0007669"/>
    <property type="project" value="UniProtKB-KW"/>
</dbReference>
<feature type="region of interest" description="Disordered" evidence="3">
    <location>
        <begin position="176"/>
        <end position="207"/>
    </location>
</feature>
<name>A0A5J4V454_9EUKA</name>
<dbReference type="PROSITE" id="PS51420">
    <property type="entry name" value="RHO"/>
    <property type="match status" value="1"/>
</dbReference>
<feature type="compositionally biased region" description="Basic and acidic residues" evidence="3">
    <location>
        <begin position="186"/>
        <end position="207"/>
    </location>
</feature>
<organism evidence="4 5">
    <name type="scientific">Streblomastix strix</name>
    <dbReference type="NCBI Taxonomy" id="222440"/>
    <lineage>
        <taxon>Eukaryota</taxon>
        <taxon>Metamonada</taxon>
        <taxon>Preaxostyla</taxon>
        <taxon>Oxymonadida</taxon>
        <taxon>Streblomastigidae</taxon>
        <taxon>Streblomastix</taxon>
    </lineage>
</organism>
<proteinExistence type="predicted"/>
<comment type="caution">
    <text evidence="4">The sequence shown here is derived from an EMBL/GenBank/DDBJ whole genome shotgun (WGS) entry which is preliminary data.</text>
</comment>
<dbReference type="SMART" id="SM00175">
    <property type="entry name" value="RAB"/>
    <property type="match status" value="1"/>
</dbReference>
<dbReference type="OrthoDB" id="25896at2759"/>
<dbReference type="PRINTS" id="PR00449">
    <property type="entry name" value="RASTRNSFRMNG"/>
</dbReference>
<dbReference type="CDD" id="cd00154">
    <property type="entry name" value="Rab"/>
    <property type="match status" value="1"/>
</dbReference>
<dbReference type="Gene3D" id="3.40.50.300">
    <property type="entry name" value="P-loop containing nucleotide triphosphate hydrolases"/>
    <property type="match status" value="1"/>
</dbReference>
<dbReference type="InterPro" id="IPR027417">
    <property type="entry name" value="P-loop_NTPase"/>
</dbReference>
<dbReference type="SMART" id="SM00174">
    <property type="entry name" value="RHO"/>
    <property type="match status" value="1"/>
</dbReference>
<dbReference type="PANTHER" id="PTHR47977">
    <property type="entry name" value="RAS-RELATED PROTEIN RAB"/>
    <property type="match status" value="1"/>
</dbReference>
<dbReference type="PROSITE" id="PS51419">
    <property type="entry name" value="RAB"/>
    <property type="match status" value="1"/>
</dbReference>
<dbReference type="GO" id="GO:0003924">
    <property type="term" value="F:GTPase activity"/>
    <property type="evidence" value="ECO:0007669"/>
    <property type="project" value="InterPro"/>
</dbReference>
<evidence type="ECO:0000313" key="5">
    <source>
        <dbReference type="Proteomes" id="UP000324800"/>
    </source>
</evidence>
<keyword evidence="1" id="KW-0547">Nucleotide-binding</keyword>
<dbReference type="SMART" id="SM00173">
    <property type="entry name" value="RAS"/>
    <property type="match status" value="1"/>
</dbReference>
<dbReference type="PROSITE" id="PS51421">
    <property type="entry name" value="RAS"/>
    <property type="match status" value="1"/>
</dbReference>
<keyword evidence="2" id="KW-0342">GTP-binding</keyword>
<dbReference type="SUPFAM" id="SSF52540">
    <property type="entry name" value="P-loop containing nucleoside triphosphate hydrolases"/>
    <property type="match status" value="1"/>
</dbReference>
<dbReference type="InterPro" id="IPR001806">
    <property type="entry name" value="Small_GTPase"/>
</dbReference>
<reference evidence="4 5" key="1">
    <citation type="submission" date="2019-03" db="EMBL/GenBank/DDBJ databases">
        <title>Single cell metagenomics reveals metabolic interactions within the superorganism composed of flagellate Streblomastix strix and complex community of Bacteroidetes bacteria on its surface.</title>
        <authorList>
            <person name="Treitli S.C."/>
            <person name="Kolisko M."/>
            <person name="Husnik F."/>
            <person name="Keeling P."/>
            <person name="Hampl V."/>
        </authorList>
    </citation>
    <scope>NUCLEOTIDE SEQUENCE [LARGE SCALE GENOMIC DNA]</scope>
    <source>
        <strain evidence="4">ST1C</strain>
    </source>
</reference>